<organism evidence="1 2">
    <name type="scientific">Candidatus Ozemobacter sibiricus</name>
    <dbReference type="NCBI Taxonomy" id="2268124"/>
    <lineage>
        <taxon>Bacteria</taxon>
        <taxon>Candidatus Ozemobacteria</taxon>
        <taxon>Candidatus Ozemobacterales</taxon>
        <taxon>Candidatus Ozemobacteraceae</taxon>
        <taxon>Candidatus Ozemobacter</taxon>
    </lineage>
</organism>
<protein>
    <submittedName>
        <fullName evidence="1">Uncharacterized protein</fullName>
    </submittedName>
</protein>
<name>A0A367ZRB7_9BACT</name>
<accession>A0A367ZRB7</accession>
<proteinExistence type="predicted"/>
<evidence type="ECO:0000313" key="1">
    <source>
        <dbReference type="EMBL" id="RCK80673.1"/>
    </source>
</evidence>
<evidence type="ECO:0000313" key="2">
    <source>
        <dbReference type="Proteomes" id="UP000252355"/>
    </source>
</evidence>
<dbReference type="Proteomes" id="UP000252355">
    <property type="component" value="Unassembled WGS sequence"/>
</dbReference>
<sequence length="47" mass="5137">MGPGGELFGLLLFSLGSGLLLARTCFALLESVRETTVLPTMRSRRLR</sequence>
<comment type="caution">
    <text evidence="1">The sequence shown here is derived from an EMBL/GenBank/DDBJ whole genome shotgun (WGS) entry which is preliminary data.</text>
</comment>
<dbReference type="AlphaFoldDB" id="A0A367ZRB7"/>
<gene>
    <name evidence="1" type="ORF">OZSIB_2986</name>
</gene>
<dbReference type="EMBL" id="QOQW01000005">
    <property type="protein sequence ID" value="RCK80673.1"/>
    <property type="molecule type" value="Genomic_DNA"/>
</dbReference>
<reference evidence="1 2" key="1">
    <citation type="submission" date="2018-05" db="EMBL/GenBank/DDBJ databases">
        <title>A metagenomic window into the 2 km-deep terrestrial subsurface aquifer revealed taxonomically and functionally diverse microbial community comprising novel uncultured bacterial lineages.</title>
        <authorList>
            <person name="Kadnikov V.V."/>
            <person name="Mardanov A.V."/>
            <person name="Beletsky A.V."/>
            <person name="Banks D."/>
            <person name="Pimenov N.V."/>
            <person name="Frank Y.A."/>
            <person name="Karnachuk O.V."/>
            <person name="Ravin N.V."/>
        </authorList>
    </citation>
    <scope>NUCLEOTIDE SEQUENCE [LARGE SCALE GENOMIC DNA]</scope>
    <source>
        <strain evidence="1">BY5</strain>
    </source>
</reference>